<dbReference type="Proteomes" id="UP000674084">
    <property type="component" value="Unassembled WGS sequence"/>
</dbReference>
<dbReference type="Gene3D" id="3.10.105.10">
    <property type="entry name" value="Dipeptide-binding Protein, Domain 3"/>
    <property type="match status" value="1"/>
</dbReference>
<keyword evidence="3" id="KW-1185">Reference proteome</keyword>
<reference evidence="2 3" key="1">
    <citation type="submission" date="2021-04" db="EMBL/GenBank/DDBJ databases">
        <title>Whole-genome sequencing of Saccharopolyspora endophytica KCTC 19397.</title>
        <authorList>
            <person name="Ay H."/>
            <person name="Saygin H."/>
            <person name="Sahin N."/>
        </authorList>
    </citation>
    <scope>NUCLEOTIDE SEQUENCE [LARGE SCALE GENOMIC DNA]</scope>
    <source>
        <strain evidence="2 3">KCTC 19397</strain>
    </source>
</reference>
<comment type="caution">
    <text evidence="2">The sequence shown here is derived from an EMBL/GenBank/DDBJ whole genome shotgun (WGS) entry which is preliminary data.</text>
</comment>
<protein>
    <submittedName>
        <fullName evidence="2">ABC transporter substrate-binding protein</fullName>
    </submittedName>
</protein>
<dbReference type="SUPFAM" id="SSF53850">
    <property type="entry name" value="Periplasmic binding protein-like II"/>
    <property type="match status" value="1"/>
</dbReference>
<organism evidence="2 3">
    <name type="scientific">Saccharopolyspora endophytica</name>
    <dbReference type="NCBI Taxonomy" id="543886"/>
    <lineage>
        <taxon>Bacteria</taxon>
        <taxon>Bacillati</taxon>
        <taxon>Actinomycetota</taxon>
        <taxon>Actinomycetes</taxon>
        <taxon>Pseudonocardiales</taxon>
        <taxon>Pseudonocardiaceae</taxon>
        <taxon>Saccharopolyspora</taxon>
    </lineage>
</organism>
<gene>
    <name evidence="2" type="ORF">KBO27_30965</name>
</gene>
<accession>A0ABS5DQT0</accession>
<name>A0ABS5DQT0_9PSEU</name>
<dbReference type="Pfam" id="PF00496">
    <property type="entry name" value="SBP_bac_5"/>
    <property type="match status" value="1"/>
</dbReference>
<dbReference type="CDD" id="cd00995">
    <property type="entry name" value="PBP2_NikA_DppA_OppA_like"/>
    <property type="match status" value="1"/>
</dbReference>
<evidence type="ECO:0000259" key="1">
    <source>
        <dbReference type="Pfam" id="PF00496"/>
    </source>
</evidence>
<dbReference type="Gene3D" id="3.90.76.10">
    <property type="entry name" value="Dipeptide-binding Protein, Domain 1"/>
    <property type="match status" value="1"/>
</dbReference>
<sequence>MGHWGHRQPLTSLVSAITVTSYHLCRTSYVLCPQLPGGNVPDQIRAALDRRNFLRLVGTISAASAFTGGLAACGGPSSTTGAGSGGDVNTIEAGISYGLSTGFDPMTSSGATPVAANMHVFEALVDLDPVTGQPYPALATAMPQKTGDTTYQVSLREGAVFHDGSPVTADDVAFSFNRVLDPANDSLMAQFVPFLAEVRVVDPATVEFVLQHPFELFQSRVSVIKIVPRKVVEADPEGFDAKPVGSGPFQLVEATREDKIVFKKWERYNGPKPAKVQNMVWRLLSDPSARVSALESGRVLAIEDVPVIDIERMRAKANVESVQSFGQLFLMFNCAQAPFSDKRVRQALHYGIDTDKIVQTAMVGNGSAATSYLHRTHPDHREAGTVYRHDPERAKRLLAEAGVSNLSLTLMTTDTGWVKDIAPLIKESWDAIGVPTQLDVAASSGQYNKVESGAFQVMAAPGDPSVFGTDTDLLLSWFFTSSTWSEKRFRWAGSPAHDEVLDLMGRASRTADANARKQLWGQVIDIISDEAPLYPIVHRKLPTAWDQSGLPGFRPIPTTGLSFLDVGRA</sequence>
<dbReference type="PANTHER" id="PTHR30290">
    <property type="entry name" value="PERIPLASMIC BINDING COMPONENT OF ABC TRANSPORTER"/>
    <property type="match status" value="1"/>
</dbReference>
<evidence type="ECO:0000313" key="3">
    <source>
        <dbReference type="Proteomes" id="UP000674084"/>
    </source>
</evidence>
<dbReference type="Gene3D" id="3.40.190.10">
    <property type="entry name" value="Periplasmic binding protein-like II"/>
    <property type="match status" value="1"/>
</dbReference>
<evidence type="ECO:0000313" key="2">
    <source>
        <dbReference type="EMBL" id="MBQ0928387.1"/>
    </source>
</evidence>
<proteinExistence type="predicted"/>
<dbReference type="InterPro" id="IPR039424">
    <property type="entry name" value="SBP_5"/>
</dbReference>
<feature type="domain" description="Solute-binding protein family 5" evidence="1">
    <location>
        <begin position="133"/>
        <end position="482"/>
    </location>
</feature>
<dbReference type="InterPro" id="IPR000914">
    <property type="entry name" value="SBP_5_dom"/>
</dbReference>
<dbReference type="EMBL" id="JAGPXE010000018">
    <property type="protein sequence ID" value="MBQ0928387.1"/>
    <property type="molecule type" value="Genomic_DNA"/>
</dbReference>